<name>A0A644YQV6_9ZZZZ</name>
<evidence type="ECO:0000313" key="1">
    <source>
        <dbReference type="EMBL" id="MPM28863.1"/>
    </source>
</evidence>
<protein>
    <submittedName>
        <fullName evidence="1">Uncharacterized protein</fullName>
    </submittedName>
</protein>
<proteinExistence type="predicted"/>
<dbReference type="EMBL" id="VSSQ01005367">
    <property type="protein sequence ID" value="MPM28863.1"/>
    <property type="molecule type" value="Genomic_DNA"/>
</dbReference>
<dbReference type="PROSITE" id="PS51257">
    <property type="entry name" value="PROKAR_LIPOPROTEIN"/>
    <property type="match status" value="1"/>
</dbReference>
<sequence length="169" mass="19357">MKVKYVMFALMATGLLSCDKILNNNGKIWDIAPVVFRVEVIDADGVDLLNPDNRNSLNTDGINAYYKGAKYVCKKDIPINVTKAYMPHFYGLKVRKQFSGNTYILEFGELAGDKDYPNEEVAVFWGDGTWDVIRVNRKFRWKLNGDPDINDKWYLNDVIVPEGVIRIVK</sequence>
<organism evidence="1">
    <name type="scientific">bioreactor metagenome</name>
    <dbReference type="NCBI Taxonomy" id="1076179"/>
    <lineage>
        <taxon>unclassified sequences</taxon>
        <taxon>metagenomes</taxon>
        <taxon>ecological metagenomes</taxon>
    </lineage>
</organism>
<dbReference type="AlphaFoldDB" id="A0A644YQV6"/>
<reference evidence="1" key="1">
    <citation type="submission" date="2019-08" db="EMBL/GenBank/DDBJ databases">
        <authorList>
            <person name="Kucharzyk K."/>
            <person name="Murdoch R.W."/>
            <person name="Higgins S."/>
            <person name="Loffler F."/>
        </authorList>
    </citation>
    <scope>NUCLEOTIDE SEQUENCE</scope>
</reference>
<comment type="caution">
    <text evidence="1">The sequence shown here is derived from an EMBL/GenBank/DDBJ whole genome shotgun (WGS) entry which is preliminary data.</text>
</comment>
<gene>
    <name evidence="1" type="ORF">SDC9_75394</name>
</gene>
<accession>A0A644YQV6</accession>